<evidence type="ECO:0000313" key="5">
    <source>
        <dbReference type="EMBL" id="CAL4771280.1"/>
    </source>
</evidence>
<sequence>MVAWLSTSWRWLSGILSLRPTLGSSGSILLNHCLRAHLRLEENYNVTACLPSPWGSYEPSKIGSPPSQASWHELVDVYDVDGTTKIGNATAWEAQTSCLWHRTVYVILRLPDERFLLQQRAVWKWRMGGLWDLGLSETVELDEDLWTAANRAVTEELGEHAPRHHLRECCRLSVGWSGSMPQMQVCQADHNIVFTALGEERLDYGQRDAEVEALEYWTMEEYKHQAEVEPFRFAPWVHALILGCSECFGPKTAEL</sequence>
<gene>
    <name evidence="3" type="ORF">C1SCF055_LOCUS11529</name>
</gene>
<feature type="signal peptide" evidence="1">
    <location>
        <begin position="1"/>
        <end position="23"/>
    </location>
</feature>
<evidence type="ECO:0000313" key="6">
    <source>
        <dbReference type="Proteomes" id="UP001152797"/>
    </source>
</evidence>
<evidence type="ECO:0000313" key="4">
    <source>
        <dbReference type="EMBL" id="CAL1137343.1"/>
    </source>
</evidence>
<feature type="chain" id="PRO_5043270047" evidence="1">
    <location>
        <begin position="24"/>
        <end position="255"/>
    </location>
</feature>
<keyword evidence="6" id="KW-1185">Reference proteome</keyword>
<dbReference type="OrthoDB" id="424111at2759"/>
<keyword evidence="1" id="KW-0732">Signal</keyword>
<dbReference type="EMBL" id="CAMXCT010000849">
    <property type="protein sequence ID" value="CAI3983968.1"/>
    <property type="molecule type" value="Genomic_DNA"/>
</dbReference>
<evidence type="ECO:0000313" key="3">
    <source>
        <dbReference type="EMBL" id="CAI3983968.1"/>
    </source>
</evidence>
<proteinExistence type="predicted"/>
<protein>
    <submittedName>
        <fullName evidence="5">NUDIX domain-containing protein</fullName>
    </submittedName>
</protein>
<evidence type="ECO:0000259" key="2">
    <source>
        <dbReference type="PROSITE" id="PS51462"/>
    </source>
</evidence>
<accession>A0A9P1C384</accession>
<evidence type="ECO:0000256" key="1">
    <source>
        <dbReference type="SAM" id="SignalP"/>
    </source>
</evidence>
<dbReference type="PROSITE" id="PS51462">
    <property type="entry name" value="NUDIX"/>
    <property type="match status" value="1"/>
</dbReference>
<reference evidence="3" key="1">
    <citation type="submission" date="2022-10" db="EMBL/GenBank/DDBJ databases">
        <authorList>
            <person name="Chen Y."/>
            <person name="Dougan E. K."/>
            <person name="Chan C."/>
            <person name="Rhodes N."/>
            <person name="Thang M."/>
        </authorList>
    </citation>
    <scope>NUCLEOTIDE SEQUENCE</scope>
</reference>
<dbReference type="InterPro" id="IPR015797">
    <property type="entry name" value="NUDIX_hydrolase-like_dom_sf"/>
</dbReference>
<organism evidence="3">
    <name type="scientific">Cladocopium goreaui</name>
    <dbReference type="NCBI Taxonomy" id="2562237"/>
    <lineage>
        <taxon>Eukaryota</taxon>
        <taxon>Sar</taxon>
        <taxon>Alveolata</taxon>
        <taxon>Dinophyceae</taxon>
        <taxon>Suessiales</taxon>
        <taxon>Symbiodiniaceae</taxon>
        <taxon>Cladocopium</taxon>
    </lineage>
</organism>
<feature type="domain" description="Nudix hydrolase" evidence="2">
    <location>
        <begin position="99"/>
        <end position="239"/>
    </location>
</feature>
<dbReference type="EMBL" id="CAMXCT020000849">
    <property type="protein sequence ID" value="CAL1137343.1"/>
    <property type="molecule type" value="Genomic_DNA"/>
</dbReference>
<dbReference type="EMBL" id="CAMXCT030000849">
    <property type="protein sequence ID" value="CAL4771280.1"/>
    <property type="molecule type" value="Genomic_DNA"/>
</dbReference>
<dbReference type="Pfam" id="PF00293">
    <property type="entry name" value="NUDIX"/>
    <property type="match status" value="1"/>
</dbReference>
<dbReference type="AlphaFoldDB" id="A0A9P1C384"/>
<dbReference type="InterPro" id="IPR000086">
    <property type="entry name" value="NUDIX_hydrolase_dom"/>
</dbReference>
<reference evidence="4" key="2">
    <citation type="submission" date="2024-04" db="EMBL/GenBank/DDBJ databases">
        <authorList>
            <person name="Chen Y."/>
            <person name="Shah S."/>
            <person name="Dougan E. K."/>
            <person name="Thang M."/>
            <person name="Chan C."/>
        </authorList>
    </citation>
    <scope>NUCLEOTIDE SEQUENCE [LARGE SCALE GENOMIC DNA]</scope>
</reference>
<dbReference type="SUPFAM" id="SSF55811">
    <property type="entry name" value="Nudix"/>
    <property type="match status" value="1"/>
</dbReference>
<dbReference type="Proteomes" id="UP001152797">
    <property type="component" value="Unassembled WGS sequence"/>
</dbReference>
<dbReference type="Gene3D" id="3.90.79.10">
    <property type="entry name" value="Nucleoside Triphosphate Pyrophosphohydrolase"/>
    <property type="match status" value="1"/>
</dbReference>
<comment type="caution">
    <text evidence="3">The sequence shown here is derived from an EMBL/GenBank/DDBJ whole genome shotgun (WGS) entry which is preliminary data.</text>
</comment>
<name>A0A9P1C384_9DINO</name>